<gene>
    <name evidence="2" type="ORF">TEOVI_000651900</name>
</gene>
<reference evidence="2" key="1">
    <citation type="submission" date="2016-09" db="EMBL/GenBank/DDBJ databases">
        <authorList>
            <person name="Hebert L."/>
            <person name="Moumen B."/>
        </authorList>
    </citation>
    <scope>NUCLEOTIDE SEQUENCE [LARGE SCALE GENOMIC DNA]</scope>
    <source>
        <strain evidence="2">OVI</strain>
    </source>
</reference>
<dbReference type="RefSeq" id="XP_067076393.1">
    <property type="nucleotide sequence ID" value="XM_067220292.1"/>
</dbReference>
<protein>
    <submittedName>
        <fullName evidence="2">Uncharacterized protein</fullName>
    </submittedName>
</protein>
<accession>A0A1G4HZH3</accession>
<dbReference type="GeneID" id="92380453"/>
<dbReference type="VEuPathDB" id="TriTrypDB:TEOVI_000651900"/>
<feature type="region of interest" description="Disordered" evidence="1">
    <location>
        <begin position="70"/>
        <end position="176"/>
    </location>
</feature>
<feature type="compositionally biased region" description="Basic and acidic residues" evidence="1">
    <location>
        <begin position="145"/>
        <end position="166"/>
    </location>
</feature>
<evidence type="ECO:0000256" key="1">
    <source>
        <dbReference type="SAM" id="MobiDB-lite"/>
    </source>
</evidence>
<keyword evidence="3" id="KW-1185">Reference proteome</keyword>
<dbReference type="Proteomes" id="UP000195570">
    <property type="component" value="Unassembled WGS sequence"/>
</dbReference>
<sequence>MSTAATRERDAKLTELVNTMCQRVPKDKRLTADVVLQLLRSKYISVFPEEYINLRREFITNMLDSFYNVNKDNGKGDKTGRDKGDNDEKTGGGDDDDDDDDDEEEEEEEEDSEGDEDEEEENGEEEEDDEFEEDSDSESGTGSSHKGDDGASDSGKEKPTKRPRTEECDDDDDGTTQRCRAMASCLKYLSHRLRPRGDSETPKEYLEKYLIPQFREKGLDPEKYSKEDARRYRARREVELLQSDGADLNLDRTQRNGRGVTYFTKDEKVPVKTSKFLDDE</sequence>
<proteinExistence type="predicted"/>
<evidence type="ECO:0000313" key="2">
    <source>
        <dbReference type="EMBL" id="SCU64679.1"/>
    </source>
</evidence>
<organism evidence="2 3">
    <name type="scientific">Trypanosoma equiperdum</name>
    <dbReference type="NCBI Taxonomy" id="5694"/>
    <lineage>
        <taxon>Eukaryota</taxon>
        <taxon>Discoba</taxon>
        <taxon>Euglenozoa</taxon>
        <taxon>Kinetoplastea</taxon>
        <taxon>Metakinetoplastina</taxon>
        <taxon>Trypanosomatida</taxon>
        <taxon>Trypanosomatidae</taxon>
        <taxon>Trypanosoma</taxon>
    </lineage>
</organism>
<feature type="compositionally biased region" description="Acidic residues" evidence="1">
    <location>
        <begin position="93"/>
        <end position="137"/>
    </location>
</feature>
<name>A0A1G4HZH3_TRYEQ</name>
<feature type="compositionally biased region" description="Basic and acidic residues" evidence="1">
    <location>
        <begin position="72"/>
        <end position="92"/>
    </location>
</feature>
<comment type="caution">
    <text evidence="2">The sequence shown here is derived from an EMBL/GenBank/DDBJ whole genome shotgun (WGS) entry which is preliminary data.</text>
</comment>
<evidence type="ECO:0000313" key="3">
    <source>
        <dbReference type="Proteomes" id="UP000195570"/>
    </source>
</evidence>
<dbReference type="AlphaFoldDB" id="A0A1G4HZH3"/>
<dbReference type="EMBL" id="CZPT02000123">
    <property type="protein sequence ID" value="SCU64679.1"/>
    <property type="molecule type" value="Genomic_DNA"/>
</dbReference>